<organism evidence="2 3">
    <name type="scientific">Choiromyces venosus 120613-1</name>
    <dbReference type="NCBI Taxonomy" id="1336337"/>
    <lineage>
        <taxon>Eukaryota</taxon>
        <taxon>Fungi</taxon>
        <taxon>Dikarya</taxon>
        <taxon>Ascomycota</taxon>
        <taxon>Pezizomycotina</taxon>
        <taxon>Pezizomycetes</taxon>
        <taxon>Pezizales</taxon>
        <taxon>Tuberaceae</taxon>
        <taxon>Choiromyces</taxon>
    </lineage>
</organism>
<keyword evidence="1" id="KW-0472">Membrane</keyword>
<name>A0A3N4JJU3_9PEZI</name>
<dbReference type="Proteomes" id="UP000276215">
    <property type="component" value="Unassembled WGS sequence"/>
</dbReference>
<accession>A0A3N4JJU3</accession>
<dbReference type="EMBL" id="ML120442">
    <property type="protein sequence ID" value="RPA94134.1"/>
    <property type="molecule type" value="Genomic_DNA"/>
</dbReference>
<feature type="transmembrane region" description="Helical" evidence="1">
    <location>
        <begin position="48"/>
        <end position="68"/>
    </location>
</feature>
<keyword evidence="3" id="KW-1185">Reference proteome</keyword>
<keyword evidence="1" id="KW-0812">Transmembrane</keyword>
<gene>
    <name evidence="2" type="ORF">L873DRAFT_1473715</name>
</gene>
<evidence type="ECO:0000313" key="3">
    <source>
        <dbReference type="Proteomes" id="UP000276215"/>
    </source>
</evidence>
<dbReference type="AlphaFoldDB" id="A0A3N4JJU3"/>
<proteinExistence type="predicted"/>
<keyword evidence="1" id="KW-1133">Transmembrane helix</keyword>
<reference evidence="2 3" key="1">
    <citation type="journal article" date="2018" name="Nat. Ecol. Evol.">
        <title>Pezizomycetes genomes reveal the molecular basis of ectomycorrhizal truffle lifestyle.</title>
        <authorList>
            <person name="Murat C."/>
            <person name="Payen T."/>
            <person name="Noel B."/>
            <person name="Kuo A."/>
            <person name="Morin E."/>
            <person name="Chen J."/>
            <person name="Kohler A."/>
            <person name="Krizsan K."/>
            <person name="Balestrini R."/>
            <person name="Da Silva C."/>
            <person name="Montanini B."/>
            <person name="Hainaut M."/>
            <person name="Levati E."/>
            <person name="Barry K.W."/>
            <person name="Belfiori B."/>
            <person name="Cichocki N."/>
            <person name="Clum A."/>
            <person name="Dockter R.B."/>
            <person name="Fauchery L."/>
            <person name="Guy J."/>
            <person name="Iotti M."/>
            <person name="Le Tacon F."/>
            <person name="Lindquist E.A."/>
            <person name="Lipzen A."/>
            <person name="Malagnac F."/>
            <person name="Mello A."/>
            <person name="Molinier V."/>
            <person name="Miyauchi S."/>
            <person name="Poulain J."/>
            <person name="Riccioni C."/>
            <person name="Rubini A."/>
            <person name="Sitrit Y."/>
            <person name="Splivallo R."/>
            <person name="Traeger S."/>
            <person name="Wang M."/>
            <person name="Zifcakova L."/>
            <person name="Wipf D."/>
            <person name="Zambonelli A."/>
            <person name="Paolocci F."/>
            <person name="Nowrousian M."/>
            <person name="Ottonello S."/>
            <person name="Baldrian P."/>
            <person name="Spatafora J.W."/>
            <person name="Henrissat B."/>
            <person name="Nagy L.G."/>
            <person name="Aury J.M."/>
            <person name="Wincker P."/>
            <person name="Grigoriev I.V."/>
            <person name="Bonfante P."/>
            <person name="Martin F.M."/>
        </authorList>
    </citation>
    <scope>NUCLEOTIDE SEQUENCE [LARGE SCALE GENOMIC DNA]</scope>
    <source>
        <strain evidence="2 3">120613-1</strain>
    </source>
</reference>
<protein>
    <submittedName>
        <fullName evidence="2">Uncharacterized protein</fullName>
    </submittedName>
</protein>
<evidence type="ECO:0000256" key="1">
    <source>
        <dbReference type="SAM" id="Phobius"/>
    </source>
</evidence>
<sequence>MVPTFFACFLACRRISSLCSRTRRHIIHSWQKLHMRWQELPSLSPSSAAFSFYLLSFFLLFLSLCFFLHSIFLHLDGLLGHGAGPALAVGGGGRKWWLQWRWWSRCD</sequence>
<evidence type="ECO:0000313" key="2">
    <source>
        <dbReference type="EMBL" id="RPA94134.1"/>
    </source>
</evidence>